<keyword evidence="3" id="KW-1185">Reference proteome</keyword>
<organism evidence="2 3">
    <name type="scientific">Pigmentiphaga daeguensis</name>
    <dbReference type="NCBI Taxonomy" id="414049"/>
    <lineage>
        <taxon>Bacteria</taxon>
        <taxon>Pseudomonadati</taxon>
        <taxon>Pseudomonadota</taxon>
        <taxon>Betaproteobacteria</taxon>
        <taxon>Burkholderiales</taxon>
        <taxon>Alcaligenaceae</taxon>
        <taxon>Pigmentiphaga</taxon>
    </lineage>
</organism>
<dbReference type="Pfam" id="PF00561">
    <property type="entry name" value="Abhydrolase_1"/>
    <property type="match status" value="1"/>
</dbReference>
<sequence>MAHGTPLLLLHGFGASSAIWRPTVAALADRRCVAFDWPGFGARGGEPPCLDLAGFAAEALRQADAHGLARFDALGHSMAGFVVQELLRTHPQRVRRAVLYGAGLRIDPRRRFEPAERTIARLHEDGVASCVRRVTATWCARGEDDPRHAACAEDGARTWSARTGSTPSSRISWINPDRMAVYWSKKALGATPNCRLNMVENALGLA</sequence>
<dbReference type="InterPro" id="IPR029058">
    <property type="entry name" value="AB_hydrolase_fold"/>
</dbReference>
<proteinExistence type="predicted"/>
<comment type="caution">
    <text evidence="2">The sequence shown here is derived from an EMBL/GenBank/DDBJ whole genome shotgun (WGS) entry which is preliminary data.</text>
</comment>
<dbReference type="Gene3D" id="3.40.50.1820">
    <property type="entry name" value="alpha/beta hydrolase"/>
    <property type="match status" value="1"/>
</dbReference>
<dbReference type="PANTHER" id="PTHR43798">
    <property type="entry name" value="MONOACYLGLYCEROL LIPASE"/>
    <property type="match status" value="1"/>
</dbReference>
<accession>A0ABP3MUN8</accession>
<gene>
    <name evidence="2" type="ORF">GCM10009097_48970</name>
</gene>
<evidence type="ECO:0000259" key="1">
    <source>
        <dbReference type="Pfam" id="PF00561"/>
    </source>
</evidence>
<dbReference type="EMBL" id="BAAAEN010000025">
    <property type="protein sequence ID" value="GAA0525565.1"/>
    <property type="molecule type" value="Genomic_DNA"/>
</dbReference>
<protein>
    <recommendedName>
        <fullName evidence="1">AB hydrolase-1 domain-containing protein</fullName>
    </recommendedName>
</protein>
<dbReference type="PANTHER" id="PTHR43798:SF33">
    <property type="entry name" value="HYDROLASE, PUTATIVE (AFU_ORTHOLOGUE AFUA_2G14860)-RELATED"/>
    <property type="match status" value="1"/>
</dbReference>
<reference evidence="3" key="1">
    <citation type="journal article" date="2019" name="Int. J. Syst. Evol. Microbiol.">
        <title>The Global Catalogue of Microorganisms (GCM) 10K type strain sequencing project: providing services to taxonomists for standard genome sequencing and annotation.</title>
        <authorList>
            <consortium name="The Broad Institute Genomics Platform"/>
            <consortium name="The Broad Institute Genome Sequencing Center for Infectious Disease"/>
            <person name="Wu L."/>
            <person name="Ma J."/>
        </authorList>
    </citation>
    <scope>NUCLEOTIDE SEQUENCE [LARGE SCALE GENOMIC DNA]</scope>
    <source>
        <strain evidence="3">JCM 14330</strain>
    </source>
</reference>
<name>A0ABP3MUN8_9BURK</name>
<dbReference type="SUPFAM" id="SSF53474">
    <property type="entry name" value="alpha/beta-Hydrolases"/>
    <property type="match status" value="1"/>
</dbReference>
<dbReference type="RefSeq" id="WP_343928383.1">
    <property type="nucleotide sequence ID" value="NZ_BAAAEN010000025.1"/>
</dbReference>
<dbReference type="InterPro" id="IPR000073">
    <property type="entry name" value="AB_hydrolase_1"/>
</dbReference>
<dbReference type="InterPro" id="IPR050266">
    <property type="entry name" value="AB_hydrolase_sf"/>
</dbReference>
<evidence type="ECO:0000313" key="3">
    <source>
        <dbReference type="Proteomes" id="UP001501706"/>
    </source>
</evidence>
<feature type="domain" description="AB hydrolase-1" evidence="1">
    <location>
        <begin position="6"/>
        <end position="162"/>
    </location>
</feature>
<dbReference type="Proteomes" id="UP001501706">
    <property type="component" value="Unassembled WGS sequence"/>
</dbReference>
<evidence type="ECO:0000313" key="2">
    <source>
        <dbReference type="EMBL" id="GAA0525565.1"/>
    </source>
</evidence>